<sequence length="901" mass="99862">MKILPFYIILFGFFTVYSQEEASNWYFGNNAGIQFNTLSGAVTAKTDGQLNTKEGCASISDEEGNLLFYTDGVTVYNKLHHVMNNGENLYGDDSSTQSAIIVPKPEDSNIYYIFTVDSASNGTNQGLNYSTVDISLDGGLGTIVSKNDGLLEKCSEKITAVLKDCGSESIWVIAFAAFDRNDTGGVYNTFHAFDVSSNGVNTNSIRSFGPVISDARGYLKTSPNGKKLAAANVRDGLYLFDFNTSNGRVTNEEEIELLTVNWFPYGVEFSPNNQYLYIHAYNDIPSTDFNIIHTSALLQFDLLNPSISSSMAVLDNRDLYRGGLQLGPDGKIYRSLSHSYLFGSPYLGVINNPNGSGASSNYVHNAIDLGGRPSTQGLPPFITSFFNQKIDIINNGEESTYLPLCEGDNYTLIAEEIVGATYTWYQDGILLPEENFNLTVTESGVYEVIIHLSSGNCETYEGKANIEFFEKPTVTNVSLIQCDEDGLNDGQTIFNLEEANDILIGSNSGLEIVYYNYYFDAENELNPITNNIFTNSSNPQTIFAHITSAAASCSTIAEVSLEISTTQILDYNSPIVCDDIDSEDGYNTFNLNDFEADMQTINSIGYPITFYETYLDALLEQNELVSPYNNITPYSQTIFARAESNNACYGINKVYINVNRLPELENNETVYYCLNIFPQTIPISAEIRNDSSTNFTYLWSNGETTETIYINQLGTYIVTVTDMSGCSKSKSIIVESSNTATFINIITVDANENNTITVLVSGEGQYQYALYNQDGLYATYQSSNIFYNVYGGIYTVAVKDIKNNCGTVSQVISIIGFPKIFTPNGDGYNDTWNIKGGSNVFQPDTVIRIYDRYGKLIKQISPLGEGWDGTFNGNQLPNTDYWFSVMLQDGRKFQSHFTLKR</sequence>
<evidence type="ECO:0000313" key="1">
    <source>
        <dbReference type="EMBL" id="GGG57358.1"/>
    </source>
</evidence>
<organism evidence="1 2">
    <name type="scientific">Bizionia arctica</name>
    <dbReference type="NCBI Taxonomy" id="1495645"/>
    <lineage>
        <taxon>Bacteria</taxon>
        <taxon>Pseudomonadati</taxon>
        <taxon>Bacteroidota</taxon>
        <taxon>Flavobacteriia</taxon>
        <taxon>Flavobacteriales</taxon>
        <taxon>Flavobacteriaceae</taxon>
        <taxon>Bizionia</taxon>
    </lineage>
</organism>
<comment type="caution">
    <text evidence="1">The sequence shown here is derived from an EMBL/GenBank/DDBJ whole genome shotgun (WGS) entry which is preliminary data.</text>
</comment>
<dbReference type="Gene3D" id="2.130.10.10">
    <property type="entry name" value="YVTN repeat-like/Quinoprotein amine dehydrogenase"/>
    <property type="match status" value="1"/>
</dbReference>
<dbReference type="RefSeq" id="WP_188466389.1">
    <property type="nucleotide sequence ID" value="NZ_BMFQ01000004.1"/>
</dbReference>
<dbReference type="SUPFAM" id="SSF82171">
    <property type="entry name" value="DPP6 N-terminal domain-like"/>
    <property type="match status" value="1"/>
</dbReference>
<reference evidence="1" key="2">
    <citation type="submission" date="2020-09" db="EMBL/GenBank/DDBJ databases">
        <authorList>
            <person name="Sun Q."/>
            <person name="Zhou Y."/>
        </authorList>
    </citation>
    <scope>NUCLEOTIDE SEQUENCE</scope>
    <source>
        <strain evidence="1">CGMCC 1.12751</strain>
    </source>
</reference>
<dbReference type="InterPro" id="IPR015943">
    <property type="entry name" value="WD40/YVTN_repeat-like_dom_sf"/>
</dbReference>
<reference evidence="1" key="1">
    <citation type="journal article" date="2014" name="Int. J. Syst. Evol. Microbiol.">
        <title>Complete genome sequence of Corynebacterium casei LMG S-19264T (=DSM 44701T), isolated from a smear-ripened cheese.</title>
        <authorList>
            <consortium name="US DOE Joint Genome Institute (JGI-PGF)"/>
            <person name="Walter F."/>
            <person name="Albersmeier A."/>
            <person name="Kalinowski J."/>
            <person name="Ruckert C."/>
        </authorList>
    </citation>
    <scope>NUCLEOTIDE SEQUENCE</scope>
    <source>
        <strain evidence="1">CGMCC 1.12751</strain>
    </source>
</reference>
<proteinExistence type="predicted"/>
<protein>
    <recommendedName>
        <fullName evidence="3">T9SS type B sorting domain-containing protein</fullName>
    </recommendedName>
</protein>
<name>A0A917LUI5_9FLAO</name>
<dbReference type="AlphaFoldDB" id="A0A917LUI5"/>
<keyword evidence="2" id="KW-1185">Reference proteome</keyword>
<evidence type="ECO:0000313" key="2">
    <source>
        <dbReference type="Proteomes" id="UP000625976"/>
    </source>
</evidence>
<evidence type="ECO:0008006" key="3">
    <source>
        <dbReference type="Google" id="ProtNLM"/>
    </source>
</evidence>
<dbReference type="EMBL" id="BMFQ01000004">
    <property type="protein sequence ID" value="GGG57358.1"/>
    <property type="molecule type" value="Genomic_DNA"/>
</dbReference>
<dbReference type="InterPro" id="IPR026341">
    <property type="entry name" value="T9SS_type_B"/>
</dbReference>
<dbReference type="Pfam" id="PF13585">
    <property type="entry name" value="CHU_C"/>
    <property type="match status" value="1"/>
</dbReference>
<dbReference type="Proteomes" id="UP000625976">
    <property type="component" value="Unassembled WGS sequence"/>
</dbReference>
<gene>
    <name evidence="1" type="ORF">GCM10010976_30240</name>
</gene>
<dbReference type="NCBIfam" id="TIGR04131">
    <property type="entry name" value="Bac_Flav_CTERM"/>
    <property type="match status" value="1"/>
</dbReference>
<accession>A0A917LUI5</accession>